<comment type="caution">
    <text evidence="1">The sequence shown here is derived from an EMBL/GenBank/DDBJ whole genome shotgun (WGS) entry which is preliminary data.</text>
</comment>
<reference evidence="1 2" key="1">
    <citation type="submission" date="2020-02" db="EMBL/GenBank/DDBJ databases">
        <title>Draft genome sequence of Haematococcus lacustris strain NIES-144.</title>
        <authorList>
            <person name="Morimoto D."/>
            <person name="Nakagawa S."/>
            <person name="Yoshida T."/>
            <person name="Sawayama S."/>
        </authorList>
    </citation>
    <scope>NUCLEOTIDE SEQUENCE [LARGE SCALE GENOMIC DNA]</scope>
    <source>
        <strain evidence="1 2">NIES-144</strain>
    </source>
</reference>
<dbReference type="EMBL" id="BLLF01000452">
    <property type="protein sequence ID" value="GFH11954.1"/>
    <property type="molecule type" value="Genomic_DNA"/>
</dbReference>
<dbReference type="Proteomes" id="UP000485058">
    <property type="component" value="Unassembled WGS sequence"/>
</dbReference>
<proteinExistence type="predicted"/>
<keyword evidence="2" id="KW-1185">Reference proteome</keyword>
<accession>A0A699YYV8</accession>
<evidence type="ECO:0000313" key="1">
    <source>
        <dbReference type="EMBL" id="GFH11954.1"/>
    </source>
</evidence>
<gene>
    <name evidence="1" type="ORF">HaLaN_07551</name>
</gene>
<sequence>LGQQQGARPYAWSCGGEQGKGGDMRNVGTPCLTSLPRCYSDAPPHATMRILTSAYHSFVKNCRTFTTAAPGNSQFVTWPAGLAAGGILAIGTVGEISGLHGAIRKLEASVIRELRIAREEQYKHQVKMGEQMALLGEQMAIVLSKLDAPPAAAAQETTAAAAKTVVAQATAKQPAAVKTYGNHTTTNHHAAR</sequence>
<name>A0A699YYV8_HAELA</name>
<protein>
    <submittedName>
        <fullName evidence="1">Uncharacterized protein</fullName>
    </submittedName>
</protein>
<organism evidence="1 2">
    <name type="scientific">Haematococcus lacustris</name>
    <name type="common">Green alga</name>
    <name type="synonym">Haematococcus pluvialis</name>
    <dbReference type="NCBI Taxonomy" id="44745"/>
    <lineage>
        <taxon>Eukaryota</taxon>
        <taxon>Viridiplantae</taxon>
        <taxon>Chlorophyta</taxon>
        <taxon>core chlorophytes</taxon>
        <taxon>Chlorophyceae</taxon>
        <taxon>CS clade</taxon>
        <taxon>Chlamydomonadales</taxon>
        <taxon>Haematococcaceae</taxon>
        <taxon>Haematococcus</taxon>
    </lineage>
</organism>
<feature type="non-terminal residue" evidence="1">
    <location>
        <position position="1"/>
    </location>
</feature>
<evidence type="ECO:0000313" key="2">
    <source>
        <dbReference type="Proteomes" id="UP000485058"/>
    </source>
</evidence>
<dbReference type="AlphaFoldDB" id="A0A699YYV8"/>